<dbReference type="Proteomes" id="UP000230750">
    <property type="component" value="Unassembled WGS sequence"/>
</dbReference>
<comment type="caution">
    <text evidence="2">The sequence shown here is derived from an EMBL/GenBank/DDBJ whole genome shotgun (WGS) entry which is preliminary data.</text>
</comment>
<dbReference type="EMBL" id="MRZV01000180">
    <property type="protein sequence ID" value="PIK56298.1"/>
    <property type="molecule type" value="Genomic_DNA"/>
</dbReference>
<reference evidence="2 3" key="1">
    <citation type="journal article" date="2017" name="PLoS Biol.">
        <title>The sea cucumber genome provides insights into morphological evolution and visceral regeneration.</title>
        <authorList>
            <person name="Zhang X."/>
            <person name="Sun L."/>
            <person name="Yuan J."/>
            <person name="Sun Y."/>
            <person name="Gao Y."/>
            <person name="Zhang L."/>
            <person name="Li S."/>
            <person name="Dai H."/>
            <person name="Hamel J.F."/>
            <person name="Liu C."/>
            <person name="Yu Y."/>
            <person name="Liu S."/>
            <person name="Lin W."/>
            <person name="Guo K."/>
            <person name="Jin S."/>
            <person name="Xu P."/>
            <person name="Storey K.B."/>
            <person name="Huan P."/>
            <person name="Zhang T."/>
            <person name="Zhou Y."/>
            <person name="Zhang J."/>
            <person name="Lin C."/>
            <person name="Li X."/>
            <person name="Xing L."/>
            <person name="Huo D."/>
            <person name="Sun M."/>
            <person name="Wang L."/>
            <person name="Mercier A."/>
            <person name="Li F."/>
            <person name="Yang H."/>
            <person name="Xiang J."/>
        </authorList>
    </citation>
    <scope>NUCLEOTIDE SEQUENCE [LARGE SCALE GENOMIC DNA]</scope>
    <source>
        <strain evidence="2">Shaxun</strain>
        <tissue evidence="2">Muscle</tissue>
    </source>
</reference>
<sequence>MLDYNPCKRCTSTQALKMTYFYNKPGPSLGSALPKPGAPSEVLKEQEHAKASRKRKMLDEPSGHLSKKLVF</sequence>
<dbReference type="AlphaFoldDB" id="A0A2G8L7Q5"/>
<evidence type="ECO:0000313" key="2">
    <source>
        <dbReference type="EMBL" id="PIK56298.1"/>
    </source>
</evidence>
<keyword evidence="3" id="KW-1185">Reference proteome</keyword>
<accession>A0A2G8L7Q5</accession>
<organism evidence="2 3">
    <name type="scientific">Stichopus japonicus</name>
    <name type="common">Sea cucumber</name>
    <dbReference type="NCBI Taxonomy" id="307972"/>
    <lineage>
        <taxon>Eukaryota</taxon>
        <taxon>Metazoa</taxon>
        <taxon>Echinodermata</taxon>
        <taxon>Eleutherozoa</taxon>
        <taxon>Echinozoa</taxon>
        <taxon>Holothuroidea</taxon>
        <taxon>Aspidochirotacea</taxon>
        <taxon>Aspidochirotida</taxon>
        <taxon>Stichopodidae</taxon>
        <taxon>Apostichopus</taxon>
    </lineage>
</organism>
<keyword evidence="2" id="KW-0808">Transferase</keyword>
<dbReference type="STRING" id="307972.A0A2G8L7Q5"/>
<protein>
    <submittedName>
        <fullName evidence="2">Putative cyclin-dependent kinase 7</fullName>
    </submittedName>
</protein>
<dbReference type="OrthoDB" id="1732493at2759"/>
<evidence type="ECO:0000313" key="3">
    <source>
        <dbReference type="Proteomes" id="UP000230750"/>
    </source>
</evidence>
<proteinExistence type="predicted"/>
<dbReference type="GO" id="GO:0016301">
    <property type="term" value="F:kinase activity"/>
    <property type="evidence" value="ECO:0007669"/>
    <property type="project" value="UniProtKB-KW"/>
</dbReference>
<name>A0A2G8L7Q5_STIJA</name>
<feature type="region of interest" description="Disordered" evidence="1">
    <location>
        <begin position="29"/>
        <end position="71"/>
    </location>
</feature>
<keyword evidence="2" id="KW-0418">Kinase</keyword>
<evidence type="ECO:0000256" key="1">
    <source>
        <dbReference type="SAM" id="MobiDB-lite"/>
    </source>
</evidence>
<gene>
    <name evidence="2" type="ORF">BSL78_06780</name>
</gene>